<evidence type="ECO:0000256" key="1">
    <source>
        <dbReference type="ARBA" id="ARBA00006611"/>
    </source>
</evidence>
<evidence type="ECO:0000256" key="3">
    <source>
        <dbReference type="ARBA" id="ARBA00022840"/>
    </source>
</evidence>
<organism evidence="5 6">
    <name type="scientific">Massilia genomosp. 1</name>
    <dbReference type="NCBI Taxonomy" id="2609280"/>
    <lineage>
        <taxon>Bacteria</taxon>
        <taxon>Pseudomonadati</taxon>
        <taxon>Pseudomonadota</taxon>
        <taxon>Betaproteobacteria</taxon>
        <taxon>Burkholderiales</taxon>
        <taxon>Oxalobacteraceae</taxon>
        <taxon>Telluria group</taxon>
        <taxon>Massilia</taxon>
    </lineage>
</organism>
<dbReference type="PANTHER" id="PTHR30258">
    <property type="entry name" value="TYPE II SECRETION SYSTEM PROTEIN GSPE-RELATED"/>
    <property type="match status" value="1"/>
</dbReference>
<evidence type="ECO:0000259" key="4">
    <source>
        <dbReference type="Pfam" id="PF00437"/>
    </source>
</evidence>
<comment type="caution">
    <text evidence="5">The sequence shown here is derived from an EMBL/GenBank/DDBJ whole genome shotgun (WGS) entry which is preliminary data.</text>
</comment>
<keyword evidence="6" id="KW-1185">Reference proteome</keyword>
<feature type="non-terminal residue" evidence="5">
    <location>
        <position position="1"/>
    </location>
</feature>
<accession>A0ABX0MWX5</accession>
<feature type="non-terminal residue" evidence="5">
    <location>
        <position position="109"/>
    </location>
</feature>
<proteinExistence type="inferred from homology"/>
<evidence type="ECO:0000313" key="6">
    <source>
        <dbReference type="Proteomes" id="UP000610594"/>
    </source>
</evidence>
<reference evidence="5 6" key="1">
    <citation type="submission" date="2019-10" db="EMBL/GenBank/DDBJ databases">
        <title>Taxonomy of Antarctic Massilia spp.: description of Massilia rubra sp. nov., Massilia aquatica sp. nov., Massilia mucilaginosa sp. nov., Massilia frigida sp. nov. isolated from streams, lakes and regoliths.</title>
        <authorList>
            <person name="Holochova P."/>
            <person name="Sedlacek I."/>
            <person name="Kralova S."/>
            <person name="Maslanova I."/>
            <person name="Busse H.-J."/>
            <person name="Stankova E."/>
            <person name="Vrbovska V."/>
            <person name="Kovarovic V."/>
            <person name="Bartak M."/>
            <person name="Svec P."/>
            <person name="Pantucek R."/>
        </authorList>
    </citation>
    <scope>NUCLEOTIDE SEQUENCE [LARGE SCALE GENOMIC DNA]</scope>
    <source>
        <strain evidence="5 6">CCM 8694</strain>
    </source>
</reference>
<sequence>HMVFSTLHTNDAPSTLTRLMNMGVAPFNIASSVIMITAQRLARRLCTCKKPVETSREIMLAAGFKEEELEGGWKPYGPVGCDRCLGGGYKGRVGIYQIMPITPAIEKII</sequence>
<dbReference type="InterPro" id="IPR027417">
    <property type="entry name" value="P-loop_NTPase"/>
</dbReference>
<gene>
    <name evidence="5" type="ORF">F1735_34345</name>
</gene>
<name>A0ABX0MWX5_9BURK</name>
<dbReference type="PANTHER" id="PTHR30258:SF1">
    <property type="entry name" value="PROTEIN TRANSPORT PROTEIN HOFB HOMOLOG"/>
    <property type="match status" value="1"/>
</dbReference>
<evidence type="ECO:0000256" key="2">
    <source>
        <dbReference type="ARBA" id="ARBA00022741"/>
    </source>
</evidence>
<dbReference type="Pfam" id="PF00437">
    <property type="entry name" value="T2SSE"/>
    <property type="match status" value="1"/>
</dbReference>
<keyword evidence="2" id="KW-0547">Nucleotide-binding</keyword>
<dbReference type="InterPro" id="IPR001482">
    <property type="entry name" value="T2SS/T4SS_dom"/>
</dbReference>
<dbReference type="Proteomes" id="UP000610594">
    <property type="component" value="Unassembled WGS sequence"/>
</dbReference>
<dbReference type="EMBL" id="WHJF01000468">
    <property type="protein sequence ID" value="NHZ67259.1"/>
    <property type="molecule type" value="Genomic_DNA"/>
</dbReference>
<keyword evidence="3" id="KW-0067">ATP-binding</keyword>
<comment type="similarity">
    <text evidence="1">Belongs to the GSP E family.</text>
</comment>
<feature type="domain" description="Bacterial type II secretion system protein E" evidence="4">
    <location>
        <begin position="1"/>
        <end position="109"/>
    </location>
</feature>
<evidence type="ECO:0000313" key="5">
    <source>
        <dbReference type="EMBL" id="NHZ67259.1"/>
    </source>
</evidence>
<dbReference type="SUPFAM" id="SSF52540">
    <property type="entry name" value="P-loop containing nucleoside triphosphate hydrolases"/>
    <property type="match status" value="1"/>
</dbReference>
<dbReference type="Gene3D" id="3.40.50.300">
    <property type="entry name" value="P-loop containing nucleotide triphosphate hydrolases"/>
    <property type="match status" value="1"/>
</dbReference>
<dbReference type="RefSeq" id="WP_167241565.1">
    <property type="nucleotide sequence ID" value="NZ_WHJF01000468.1"/>
</dbReference>
<protein>
    <submittedName>
        <fullName evidence="5">Type IV-A pilus assembly ATPase PilB</fullName>
    </submittedName>
</protein>